<reference evidence="1" key="1">
    <citation type="journal article" date="2014" name="Int. J. Syst. Evol. Microbiol.">
        <title>Complete genome of a new Firmicutes species belonging to the dominant human colonic microbiota ('Ruminococcus bicirculans') reveals two chromosomes and a selective capacity to utilize plant glucans.</title>
        <authorList>
            <consortium name="NISC Comparative Sequencing Program"/>
            <person name="Wegmann U."/>
            <person name="Louis P."/>
            <person name="Goesmann A."/>
            <person name="Henrissat B."/>
            <person name="Duncan S.H."/>
            <person name="Flint H.J."/>
        </authorList>
    </citation>
    <scope>NUCLEOTIDE SEQUENCE</scope>
    <source>
        <strain evidence="1">NBRC 103855</strain>
    </source>
</reference>
<comment type="caution">
    <text evidence="1">The sequence shown here is derived from an EMBL/GenBank/DDBJ whole genome shotgun (WGS) entry which is preliminary data.</text>
</comment>
<keyword evidence="1" id="KW-0378">Hydrolase</keyword>
<dbReference type="Proteomes" id="UP001161406">
    <property type="component" value="Unassembled WGS sequence"/>
</dbReference>
<dbReference type="PROSITE" id="PS51273">
    <property type="entry name" value="GATASE_TYPE_1"/>
    <property type="match status" value="1"/>
</dbReference>
<dbReference type="InterPro" id="IPR029062">
    <property type="entry name" value="Class_I_gatase-like"/>
</dbReference>
<dbReference type="GO" id="GO:0016787">
    <property type="term" value="F:hydrolase activity"/>
    <property type="evidence" value="ECO:0007669"/>
    <property type="project" value="UniProtKB-KW"/>
</dbReference>
<sequence length="250" mass="25990">MTSSAKPVIGVISNHIVEDEGAYIVKARYVDAVARHADAVPLICPALEDIRDAAAMVGRLDALLLTGATSNIEPARYGAAAGRAPFDPARDGMAAALIAAAIAAGKPVFGICRGLQEINVALGGTLVDQRDGSNQQVLHHAPEGAELDAMFAYGHEVEVVPGTPLAAIAGEKKLAVNSVHFQTIGKLGAGLVVNARASDGVVEAVSSTGTAAPVLAVQWHPEWRPEGRAHDLAFWRNVGEISRQYAGLRA</sequence>
<reference evidence="1" key="2">
    <citation type="submission" date="2023-01" db="EMBL/GenBank/DDBJ databases">
        <title>Draft genome sequence of Devosia yakushimensis strain NBRC 103855.</title>
        <authorList>
            <person name="Sun Q."/>
            <person name="Mori K."/>
        </authorList>
    </citation>
    <scope>NUCLEOTIDE SEQUENCE</scope>
    <source>
        <strain evidence="1">NBRC 103855</strain>
    </source>
</reference>
<name>A0ABQ5UKM3_9HYPH</name>
<gene>
    <name evidence="1" type="ORF">GCM10007913_31480</name>
</gene>
<protein>
    <submittedName>
        <fullName evidence="1">Gamma-glutamyl-gamma-aminobutyrate hydrolase</fullName>
    </submittedName>
</protein>
<dbReference type="SUPFAM" id="SSF52317">
    <property type="entry name" value="Class I glutamine amidotransferase-like"/>
    <property type="match status" value="1"/>
</dbReference>
<evidence type="ECO:0000313" key="2">
    <source>
        <dbReference type="Proteomes" id="UP001161406"/>
    </source>
</evidence>
<dbReference type="Pfam" id="PF07722">
    <property type="entry name" value="Peptidase_C26"/>
    <property type="match status" value="1"/>
</dbReference>
<evidence type="ECO:0000313" key="1">
    <source>
        <dbReference type="EMBL" id="GLQ11216.1"/>
    </source>
</evidence>
<proteinExistence type="predicted"/>
<dbReference type="PANTHER" id="PTHR43235">
    <property type="entry name" value="GLUTAMINE AMIDOTRANSFERASE PB2B2.05-RELATED"/>
    <property type="match status" value="1"/>
</dbReference>
<accession>A0ABQ5UKM3</accession>
<dbReference type="InterPro" id="IPR011697">
    <property type="entry name" value="Peptidase_C26"/>
</dbReference>
<dbReference type="InterPro" id="IPR044668">
    <property type="entry name" value="PuuD-like"/>
</dbReference>
<keyword evidence="2" id="KW-1185">Reference proteome</keyword>
<dbReference type="EMBL" id="BSNG01000001">
    <property type="protein sequence ID" value="GLQ11216.1"/>
    <property type="molecule type" value="Genomic_DNA"/>
</dbReference>
<dbReference type="RefSeq" id="WP_284392509.1">
    <property type="nucleotide sequence ID" value="NZ_BSNG01000001.1"/>
</dbReference>
<dbReference type="PANTHER" id="PTHR43235:SF1">
    <property type="entry name" value="GLUTAMINE AMIDOTRANSFERASE PB2B2.05-RELATED"/>
    <property type="match status" value="1"/>
</dbReference>
<organism evidence="1 2">
    <name type="scientific">Devosia yakushimensis</name>
    <dbReference type="NCBI Taxonomy" id="470028"/>
    <lineage>
        <taxon>Bacteria</taxon>
        <taxon>Pseudomonadati</taxon>
        <taxon>Pseudomonadota</taxon>
        <taxon>Alphaproteobacteria</taxon>
        <taxon>Hyphomicrobiales</taxon>
        <taxon>Devosiaceae</taxon>
        <taxon>Devosia</taxon>
    </lineage>
</organism>
<dbReference type="Gene3D" id="3.40.50.880">
    <property type="match status" value="1"/>
</dbReference>